<feature type="transmembrane region" description="Helical" evidence="1">
    <location>
        <begin position="121"/>
        <end position="144"/>
    </location>
</feature>
<organism evidence="2">
    <name type="scientific">Platypodinae sp. BMNH 1274715</name>
    <dbReference type="NCBI Taxonomy" id="2558031"/>
    <lineage>
        <taxon>Eukaryota</taxon>
        <taxon>Metazoa</taxon>
        <taxon>Ecdysozoa</taxon>
        <taxon>Arthropoda</taxon>
        <taxon>Hexapoda</taxon>
        <taxon>Insecta</taxon>
        <taxon>Pterygota</taxon>
        <taxon>Neoptera</taxon>
        <taxon>Endopterygota</taxon>
        <taxon>Coleoptera</taxon>
        <taxon>Polyphaga</taxon>
        <taxon>Cucujiformia</taxon>
        <taxon>Curculionidae</taxon>
        <taxon>Platypodinae</taxon>
    </lineage>
</organism>
<proteinExistence type="predicted"/>
<geneLocation type="mitochondrion" evidence="2"/>
<keyword evidence="1" id="KW-0472">Membrane</keyword>
<dbReference type="AlphaFoldDB" id="A0A126TG94"/>
<dbReference type="EMBL" id="KT696255">
    <property type="protein sequence ID" value="AML26627.1"/>
    <property type="molecule type" value="Genomic_DNA"/>
</dbReference>
<keyword evidence="1" id="KW-0812">Transmembrane</keyword>
<feature type="transmembrane region" description="Helical" evidence="1">
    <location>
        <begin position="47"/>
        <end position="68"/>
    </location>
</feature>
<keyword evidence="2" id="KW-0496">Mitochondrion</keyword>
<gene>
    <name evidence="2" type="primary">ND6</name>
</gene>
<name>A0A126TG94_9CUCU</name>
<protein>
    <submittedName>
        <fullName evidence="2">NADH dehydrogenase subunit 6</fullName>
    </submittedName>
</protein>
<reference evidence="2" key="1">
    <citation type="submission" date="2015-09" db="EMBL/GenBank/DDBJ databases">
        <title>Capturing the unknown biodiversity of arthropods in tropical forests using metagenomics.</title>
        <authorList>
            <person name="Andujar C."/>
            <person name="Creedy T.J."/>
            <person name="Garner B."/>
            <person name="Canty R."/>
            <person name="Warner H.B."/>
            <person name="Lipecki J."/>
            <person name="Crampton-Platt A."/>
            <person name="Gabrielli M."/>
            <person name="Croydon-Veleslavov I.A."/>
            <person name="Lim J.L."/>
            <person name="Linard B."/>
            <person name="Vogler A."/>
        </authorList>
    </citation>
    <scope>NUCLEOTIDE SEQUENCE</scope>
</reference>
<evidence type="ECO:0000313" key="2">
    <source>
        <dbReference type="EMBL" id="AML26627.1"/>
    </source>
</evidence>
<feature type="transmembrane region" description="Helical" evidence="1">
    <location>
        <begin position="80"/>
        <end position="101"/>
    </location>
</feature>
<sequence length="155" mass="18131">MKMIMVFMSITSLTLNHPMLLMITLLIQTTLISLSMGMLYPTFWFSYMMFLILIGSILILFTYMTSVASNEKFLINYKMIMLNMILASSIILLSTFNNKIFKSNETTIISDKMSLKKMFYLNMNTTFIMAMIYLLFTLLVVVSLTKQKNFYFKKN</sequence>
<evidence type="ECO:0000256" key="1">
    <source>
        <dbReference type="SAM" id="Phobius"/>
    </source>
</evidence>
<keyword evidence="1" id="KW-1133">Transmembrane helix</keyword>
<accession>A0A126TG94</accession>